<name>A0AAD7J9J6_9AGAR</name>
<protein>
    <submittedName>
        <fullName evidence="1">Uncharacterized protein</fullName>
    </submittedName>
</protein>
<proteinExistence type="predicted"/>
<gene>
    <name evidence="1" type="ORF">DFH07DRAFT_741022</name>
</gene>
<reference evidence="1" key="1">
    <citation type="submission" date="2023-03" db="EMBL/GenBank/DDBJ databases">
        <title>Massive genome expansion in bonnet fungi (Mycena s.s.) driven by repeated elements and novel gene families across ecological guilds.</title>
        <authorList>
            <consortium name="Lawrence Berkeley National Laboratory"/>
            <person name="Harder C.B."/>
            <person name="Miyauchi S."/>
            <person name="Viragh M."/>
            <person name="Kuo A."/>
            <person name="Thoen E."/>
            <person name="Andreopoulos B."/>
            <person name="Lu D."/>
            <person name="Skrede I."/>
            <person name="Drula E."/>
            <person name="Henrissat B."/>
            <person name="Morin E."/>
            <person name="Kohler A."/>
            <person name="Barry K."/>
            <person name="LaButti K."/>
            <person name="Morin E."/>
            <person name="Salamov A."/>
            <person name="Lipzen A."/>
            <person name="Mereny Z."/>
            <person name="Hegedus B."/>
            <person name="Baldrian P."/>
            <person name="Stursova M."/>
            <person name="Weitz H."/>
            <person name="Taylor A."/>
            <person name="Grigoriev I.V."/>
            <person name="Nagy L.G."/>
            <person name="Martin F."/>
            <person name="Kauserud H."/>
        </authorList>
    </citation>
    <scope>NUCLEOTIDE SEQUENCE</scope>
    <source>
        <strain evidence="1">CBHHK188m</strain>
    </source>
</reference>
<feature type="non-terminal residue" evidence="1">
    <location>
        <position position="1"/>
    </location>
</feature>
<keyword evidence="2" id="KW-1185">Reference proteome</keyword>
<dbReference type="EMBL" id="JARJLG010000051">
    <property type="protein sequence ID" value="KAJ7759761.1"/>
    <property type="molecule type" value="Genomic_DNA"/>
</dbReference>
<evidence type="ECO:0000313" key="1">
    <source>
        <dbReference type="EMBL" id="KAJ7759761.1"/>
    </source>
</evidence>
<dbReference type="AlphaFoldDB" id="A0AAD7J9J6"/>
<sequence length="262" mass="29018">LGTNTVPALHRLFPNALKQEWGPKKFFEMIQAASRGEYIAACYTQYEIDLGIELGGGSAVYAMNHSIFVLPSLDTLQPYRRMYRPKPCLDHVDVLTISENITTMFGPHQEKGQVSPSSREAPIKLCGHTLMFDELATERRVDYMSTTDEMAGFFLEHVDALESLVVGKDTQRVEAAVTAVKEGKVHIAHEATVGAISHLSRHDYGAKPVFIGPSCKKGNWQSMLETMQSVLEAWKHSPDGEAKHGPIFLVASDGDYAQRIAL</sequence>
<accession>A0AAD7J9J6</accession>
<evidence type="ECO:0000313" key="2">
    <source>
        <dbReference type="Proteomes" id="UP001215280"/>
    </source>
</evidence>
<organism evidence="1 2">
    <name type="scientific">Mycena maculata</name>
    <dbReference type="NCBI Taxonomy" id="230809"/>
    <lineage>
        <taxon>Eukaryota</taxon>
        <taxon>Fungi</taxon>
        <taxon>Dikarya</taxon>
        <taxon>Basidiomycota</taxon>
        <taxon>Agaricomycotina</taxon>
        <taxon>Agaricomycetes</taxon>
        <taxon>Agaricomycetidae</taxon>
        <taxon>Agaricales</taxon>
        <taxon>Marasmiineae</taxon>
        <taxon>Mycenaceae</taxon>
        <taxon>Mycena</taxon>
    </lineage>
</organism>
<comment type="caution">
    <text evidence="1">The sequence shown here is derived from an EMBL/GenBank/DDBJ whole genome shotgun (WGS) entry which is preliminary data.</text>
</comment>
<dbReference type="Proteomes" id="UP001215280">
    <property type="component" value="Unassembled WGS sequence"/>
</dbReference>